<reference evidence="1 2" key="1">
    <citation type="submission" date="2018-10" db="EMBL/GenBank/DDBJ databases">
        <title>Genome assembly for a Yunnan-Guizhou Plateau 3E fish, Anabarilius grahami (Regan), and its evolutionary and genetic applications.</title>
        <authorList>
            <person name="Jiang W."/>
        </authorList>
    </citation>
    <scope>NUCLEOTIDE SEQUENCE [LARGE SCALE GENOMIC DNA]</scope>
    <source>
        <strain evidence="1">AG-KIZ</strain>
        <tissue evidence="1">Muscle</tissue>
    </source>
</reference>
<sequence length="281" mass="31676">MCEWSVLDDYESVIRRLVEELGYTCKQVQEVLQQQYGLGRGSSISSISKFCASRNVHRFDYARIRRDGVDAVVRPAVTVCGPVYGRTMMTGMLRASGYRLGERAVRRALAQITPQYTQMRREGTVRHTNPHVYYAVCFNGFLDIDDPFGKHCVSAIASKCCMVGLQNFIPAWNAHTIPSKGIPDALFAAHLRTARIPPQFFPLAEELAADYIRNGGTLTYPAPFGRDPLDGHPDLQVQKETLLLSTCSYDEMFYDCLLGHVAYSGKVWRHMLTLHVDWSNS</sequence>
<proteinExistence type="predicted"/>
<accession>A0A3N0XWP0</accession>
<dbReference type="Proteomes" id="UP000281406">
    <property type="component" value="Unassembled WGS sequence"/>
</dbReference>
<dbReference type="EMBL" id="RJVU01057857">
    <property type="protein sequence ID" value="ROK15675.1"/>
    <property type="molecule type" value="Genomic_DNA"/>
</dbReference>
<name>A0A3N0XWP0_ANAGA</name>
<organism evidence="1 2">
    <name type="scientific">Anabarilius grahami</name>
    <name type="common">Kanglang fish</name>
    <name type="synonym">Barilius grahami</name>
    <dbReference type="NCBI Taxonomy" id="495550"/>
    <lineage>
        <taxon>Eukaryota</taxon>
        <taxon>Metazoa</taxon>
        <taxon>Chordata</taxon>
        <taxon>Craniata</taxon>
        <taxon>Vertebrata</taxon>
        <taxon>Euteleostomi</taxon>
        <taxon>Actinopterygii</taxon>
        <taxon>Neopterygii</taxon>
        <taxon>Teleostei</taxon>
        <taxon>Ostariophysi</taxon>
        <taxon>Cypriniformes</taxon>
        <taxon>Xenocyprididae</taxon>
        <taxon>Xenocypridinae</taxon>
        <taxon>Xenocypridinae incertae sedis</taxon>
        <taxon>Anabarilius</taxon>
    </lineage>
</organism>
<gene>
    <name evidence="1" type="ORF">DPX16_9979</name>
</gene>
<comment type="caution">
    <text evidence="1">The sequence shown here is derived from an EMBL/GenBank/DDBJ whole genome shotgun (WGS) entry which is preliminary data.</text>
</comment>
<dbReference type="AlphaFoldDB" id="A0A3N0XWP0"/>
<evidence type="ECO:0000313" key="2">
    <source>
        <dbReference type="Proteomes" id="UP000281406"/>
    </source>
</evidence>
<protein>
    <submittedName>
        <fullName evidence="1">Uncharacterized protein</fullName>
    </submittedName>
</protein>
<evidence type="ECO:0000313" key="1">
    <source>
        <dbReference type="EMBL" id="ROK15675.1"/>
    </source>
</evidence>
<keyword evidence="2" id="KW-1185">Reference proteome</keyword>